<evidence type="ECO:0000256" key="1">
    <source>
        <dbReference type="SAM" id="MobiDB-lite"/>
    </source>
</evidence>
<name>A0A498LB79_LABRO</name>
<feature type="region of interest" description="Disordered" evidence="1">
    <location>
        <begin position="55"/>
        <end position="78"/>
    </location>
</feature>
<feature type="domain" description="DUF4939" evidence="3">
    <location>
        <begin position="77"/>
        <end position="154"/>
    </location>
</feature>
<dbReference type="InterPro" id="IPR032549">
    <property type="entry name" value="DUF4939"/>
</dbReference>
<reference evidence="4 5" key="1">
    <citation type="submission" date="2018-03" db="EMBL/GenBank/DDBJ databases">
        <title>Draft genome sequence of Rohu Carp (Labeo rohita).</title>
        <authorList>
            <person name="Das P."/>
            <person name="Kushwaha B."/>
            <person name="Joshi C.G."/>
            <person name="Kumar D."/>
            <person name="Nagpure N.S."/>
            <person name="Sahoo L."/>
            <person name="Das S.P."/>
            <person name="Bit A."/>
            <person name="Patnaik S."/>
            <person name="Meher P.K."/>
            <person name="Jayasankar P."/>
            <person name="Koringa P.G."/>
            <person name="Patel N.V."/>
            <person name="Hinsu A.T."/>
            <person name="Kumar R."/>
            <person name="Pandey M."/>
            <person name="Agarwal S."/>
            <person name="Srivastava S."/>
            <person name="Singh M."/>
            <person name="Iquebal M.A."/>
            <person name="Jaiswal S."/>
            <person name="Angadi U.B."/>
            <person name="Kumar N."/>
            <person name="Raza M."/>
            <person name="Shah T.M."/>
            <person name="Rai A."/>
            <person name="Jena J.K."/>
        </authorList>
    </citation>
    <scope>NUCLEOTIDE SEQUENCE [LARGE SCALE GENOMIC DNA]</scope>
    <source>
        <strain evidence="4">DASCIFA01</strain>
        <tissue evidence="4">Testis</tissue>
    </source>
</reference>
<evidence type="ECO:0000313" key="4">
    <source>
        <dbReference type="EMBL" id="RXN04573.1"/>
    </source>
</evidence>
<dbReference type="InterPro" id="IPR032567">
    <property type="entry name" value="RTL1-rel"/>
</dbReference>
<keyword evidence="2" id="KW-0812">Transmembrane</keyword>
<dbReference type="EMBL" id="QBIY01013432">
    <property type="protein sequence ID" value="RXN04573.1"/>
    <property type="molecule type" value="Genomic_DNA"/>
</dbReference>
<keyword evidence="5" id="KW-1185">Reference proteome</keyword>
<sequence length="213" mass="23413">MDPAGEEFVRSAIAHQGALLGHQASQLSSTAQEVETLTVQMAELSGRFRELQDVMSSPTSGVPLSLTQHEPEPHANNPPLYDGDPNSCQAFLSQCSLVFALQPRRYATERLKVAYVITLLTGKAREWGTAVWDAGASFCTDFEEFRAEMTKLFDRSVKGDEAASKLARLHQGGRSVLVEVDTFLKRLLNSVGTLRVLTGMAMVLIYTLVLPER</sequence>
<accession>A0A498LB79</accession>
<gene>
    <name evidence="4" type="ORF">ROHU_033927</name>
</gene>
<evidence type="ECO:0000256" key="2">
    <source>
        <dbReference type="SAM" id="Phobius"/>
    </source>
</evidence>
<protein>
    <submittedName>
        <fullName evidence="4">Pol poly</fullName>
    </submittedName>
</protein>
<evidence type="ECO:0000259" key="3">
    <source>
        <dbReference type="Pfam" id="PF16297"/>
    </source>
</evidence>
<dbReference type="STRING" id="84645.A0A498LB79"/>
<keyword evidence="2" id="KW-1133">Transmembrane helix</keyword>
<feature type="compositionally biased region" description="Polar residues" evidence="1">
    <location>
        <begin position="55"/>
        <end position="68"/>
    </location>
</feature>
<comment type="caution">
    <text evidence="4">The sequence shown here is derived from an EMBL/GenBank/DDBJ whole genome shotgun (WGS) entry which is preliminary data.</text>
</comment>
<dbReference type="Pfam" id="PF16297">
    <property type="entry name" value="DUF4939"/>
    <property type="match status" value="1"/>
</dbReference>
<keyword evidence="2" id="KW-0472">Membrane</keyword>
<proteinExistence type="predicted"/>
<dbReference type="PANTHER" id="PTHR15503:SF36">
    <property type="entry name" value="RETROTRANSPOSON GAG-LIKE PROTEIN 5"/>
    <property type="match status" value="1"/>
</dbReference>
<dbReference type="Proteomes" id="UP000290572">
    <property type="component" value="Unassembled WGS sequence"/>
</dbReference>
<dbReference type="PANTHER" id="PTHR15503">
    <property type="entry name" value="LDOC1 RELATED"/>
    <property type="match status" value="1"/>
</dbReference>
<dbReference type="AlphaFoldDB" id="A0A498LB79"/>
<evidence type="ECO:0000313" key="5">
    <source>
        <dbReference type="Proteomes" id="UP000290572"/>
    </source>
</evidence>
<organism evidence="4 5">
    <name type="scientific">Labeo rohita</name>
    <name type="common">Indian major carp</name>
    <name type="synonym">Cyprinus rohita</name>
    <dbReference type="NCBI Taxonomy" id="84645"/>
    <lineage>
        <taxon>Eukaryota</taxon>
        <taxon>Metazoa</taxon>
        <taxon>Chordata</taxon>
        <taxon>Craniata</taxon>
        <taxon>Vertebrata</taxon>
        <taxon>Euteleostomi</taxon>
        <taxon>Actinopterygii</taxon>
        <taxon>Neopterygii</taxon>
        <taxon>Teleostei</taxon>
        <taxon>Ostariophysi</taxon>
        <taxon>Cypriniformes</taxon>
        <taxon>Cyprinidae</taxon>
        <taxon>Labeoninae</taxon>
        <taxon>Labeonini</taxon>
        <taxon>Labeo</taxon>
    </lineage>
</organism>
<feature type="transmembrane region" description="Helical" evidence="2">
    <location>
        <begin position="192"/>
        <end position="210"/>
    </location>
</feature>